<feature type="transmembrane region" description="Helical" evidence="1">
    <location>
        <begin position="330"/>
        <end position="349"/>
    </location>
</feature>
<evidence type="ECO:0000313" key="2">
    <source>
        <dbReference type="EMBL" id="GAA1526572.1"/>
    </source>
</evidence>
<reference evidence="3" key="1">
    <citation type="journal article" date="2019" name="Int. J. Syst. Evol. Microbiol.">
        <title>The Global Catalogue of Microorganisms (GCM) 10K type strain sequencing project: providing services to taxonomists for standard genome sequencing and annotation.</title>
        <authorList>
            <consortium name="The Broad Institute Genomics Platform"/>
            <consortium name="The Broad Institute Genome Sequencing Center for Infectious Disease"/>
            <person name="Wu L."/>
            <person name="Ma J."/>
        </authorList>
    </citation>
    <scope>NUCLEOTIDE SEQUENCE [LARGE SCALE GENOMIC DNA]</scope>
    <source>
        <strain evidence="3">JCM 15933</strain>
    </source>
</reference>
<name>A0ABP4LND5_9ACTN</name>
<gene>
    <name evidence="2" type="ORF">GCM10009827_049230</name>
</gene>
<feature type="transmembrane region" description="Helical" evidence="1">
    <location>
        <begin position="220"/>
        <end position="249"/>
    </location>
</feature>
<dbReference type="Proteomes" id="UP001501470">
    <property type="component" value="Unassembled WGS sequence"/>
</dbReference>
<organism evidence="2 3">
    <name type="scientific">Dactylosporangium maewongense</name>
    <dbReference type="NCBI Taxonomy" id="634393"/>
    <lineage>
        <taxon>Bacteria</taxon>
        <taxon>Bacillati</taxon>
        <taxon>Actinomycetota</taxon>
        <taxon>Actinomycetes</taxon>
        <taxon>Micromonosporales</taxon>
        <taxon>Micromonosporaceae</taxon>
        <taxon>Dactylosporangium</taxon>
    </lineage>
</organism>
<keyword evidence="3" id="KW-1185">Reference proteome</keyword>
<feature type="transmembrane region" description="Helical" evidence="1">
    <location>
        <begin position="50"/>
        <end position="70"/>
    </location>
</feature>
<comment type="caution">
    <text evidence="2">The sequence shown here is derived from an EMBL/GenBank/DDBJ whole genome shotgun (WGS) entry which is preliminary data.</text>
</comment>
<keyword evidence="1" id="KW-0472">Membrane</keyword>
<proteinExistence type="predicted"/>
<keyword evidence="1" id="KW-1133">Transmembrane helix</keyword>
<dbReference type="RefSeq" id="WP_344504415.1">
    <property type="nucleotide sequence ID" value="NZ_BAAAQD010000009.1"/>
</dbReference>
<dbReference type="EMBL" id="BAAAQD010000009">
    <property type="protein sequence ID" value="GAA1526572.1"/>
    <property type="molecule type" value="Genomic_DNA"/>
</dbReference>
<sequence length="421" mass="43540">MTLLAPEAEPRTTAPGGGMMLALFAGRGAFRATSQLAPLVLAVPWGAARFADYAGAVGVSAWTVFVASSGEKAALKLVPRTRRLGGYIARVVLRVAAVPVTVAAVAFAAAFLSGRDQLRVVAAALLWSAALGLLQLAVGLHRVRGHPRTDAVTFAAMTGALLTLSAVTFHFAWPPLWQLTMLAAAALTASAVLLWRLPSGWSVAGRGARGVGTSVRRRRVAWLVLRTCVLLGLPELIASLSLAVCYLILRIAGHGTESGPFYVAVTASGFCSAALTYLLRLRQPVTSLRLRGPAGRAGRAKARRILRFAVLLCLPGVPLVAFLAPGTLLLTLLTCLETPLFALVAYAGYLVENTDGRSPRLTAAAAAVGLVVVTVSAAVLVPHAASSGAMAALLLSAGASALSLDAGLSGRWRRTVPHGGS</sequence>
<evidence type="ECO:0000256" key="1">
    <source>
        <dbReference type="SAM" id="Phobius"/>
    </source>
</evidence>
<feature type="transmembrane region" description="Helical" evidence="1">
    <location>
        <begin position="305"/>
        <end position="324"/>
    </location>
</feature>
<feature type="transmembrane region" description="Helical" evidence="1">
    <location>
        <begin position="118"/>
        <end position="140"/>
    </location>
</feature>
<protein>
    <recommendedName>
        <fullName evidence="4">Polysaccharide biosynthesis protein</fullName>
    </recommendedName>
</protein>
<keyword evidence="1" id="KW-0812">Transmembrane</keyword>
<feature type="transmembrane region" description="Helical" evidence="1">
    <location>
        <begin position="179"/>
        <end position="199"/>
    </location>
</feature>
<feature type="transmembrane region" description="Helical" evidence="1">
    <location>
        <begin position="361"/>
        <end position="381"/>
    </location>
</feature>
<accession>A0ABP4LND5</accession>
<evidence type="ECO:0008006" key="4">
    <source>
        <dbReference type="Google" id="ProtNLM"/>
    </source>
</evidence>
<evidence type="ECO:0000313" key="3">
    <source>
        <dbReference type="Proteomes" id="UP001501470"/>
    </source>
</evidence>
<feature type="transmembrane region" description="Helical" evidence="1">
    <location>
        <begin position="152"/>
        <end position="173"/>
    </location>
</feature>
<feature type="transmembrane region" description="Helical" evidence="1">
    <location>
        <begin position="91"/>
        <end position="112"/>
    </location>
</feature>
<feature type="transmembrane region" description="Helical" evidence="1">
    <location>
        <begin position="261"/>
        <end position="279"/>
    </location>
</feature>